<dbReference type="EMBL" id="MPUH01000246">
    <property type="protein sequence ID" value="OMJ85139.1"/>
    <property type="molecule type" value="Genomic_DNA"/>
</dbReference>
<gene>
    <name evidence="2" type="ORF">SteCoe_13605</name>
</gene>
<protein>
    <submittedName>
        <fullName evidence="2">Uncharacterized protein</fullName>
    </submittedName>
</protein>
<reference evidence="2 3" key="1">
    <citation type="submission" date="2016-11" db="EMBL/GenBank/DDBJ databases">
        <title>The macronuclear genome of Stentor coeruleus: a giant cell with tiny introns.</title>
        <authorList>
            <person name="Slabodnick M."/>
            <person name="Ruby J.G."/>
            <person name="Reiff S.B."/>
            <person name="Swart E.C."/>
            <person name="Gosai S."/>
            <person name="Prabakaran S."/>
            <person name="Witkowska E."/>
            <person name="Larue G.E."/>
            <person name="Fisher S."/>
            <person name="Freeman R.M."/>
            <person name="Gunawardena J."/>
            <person name="Chu W."/>
            <person name="Stover N.A."/>
            <person name="Gregory B.D."/>
            <person name="Nowacki M."/>
            <person name="Derisi J."/>
            <person name="Roy S.W."/>
            <person name="Marshall W.F."/>
            <person name="Sood P."/>
        </authorList>
    </citation>
    <scope>NUCLEOTIDE SEQUENCE [LARGE SCALE GENOMIC DNA]</scope>
    <source>
        <strain evidence="2">WM001</strain>
    </source>
</reference>
<comment type="caution">
    <text evidence="2">The sequence shown here is derived from an EMBL/GenBank/DDBJ whole genome shotgun (WGS) entry which is preliminary data.</text>
</comment>
<dbReference type="Proteomes" id="UP000187209">
    <property type="component" value="Unassembled WGS sequence"/>
</dbReference>
<evidence type="ECO:0000256" key="1">
    <source>
        <dbReference type="SAM" id="MobiDB-lite"/>
    </source>
</evidence>
<accession>A0A1R2C812</accession>
<sequence>MLHKKPKKAKPKRESVERPATAKIFNSNSEFRLKILEDLKQFKLSSGKSSFKKAKPQLITHKKKTFLPQPCSKLRKKSIECVKRKEKVLKKKEKINSIKNAVSRRRSLEMISLSPIKSNKDTSLFETSLARII</sequence>
<proteinExistence type="predicted"/>
<feature type="region of interest" description="Disordered" evidence="1">
    <location>
        <begin position="1"/>
        <end position="21"/>
    </location>
</feature>
<dbReference type="AlphaFoldDB" id="A0A1R2C812"/>
<organism evidence="2 3">
    <name type="scientific">Stentor coeruleus</name>
    <dbReference type="NCBI Taxonomy" id="5963"/>
    <lineage>
        <taxon>Eukaryota</taxon>
        <taxon>Sar</taxon>
        <taxon>Alveolata</taxon>
        <taxon>Ciliophora</taxon>
        <taxon>Postciliodesmatophora</taxon>
        <taxon>Heterotrichea</taxon>
        <taxon>Heterotrichida</taxon>
        <taxon>Stentoridae</taxon>
        <taxon>Stentor</taxon>
    </lineage>
</organism>
<evidence type="ECO:0000313" key="2">
    <source>
        <dbReference type="EMBL" id="OMJ85139.1"/>
    </source>
</evidence>
<keyword evidence="3" id="KW-1185">Reference proteome</keyword>
<feature type="compositionally biased region" description="Basic residues" evidence="1">
    <location>
        <begin position="1"/>
        <end position="11"/>
    </location>
</feature>
<name>A0A1R2C812_9CILI</name>
<evidence type="ECO:0000313" key="3">
    <source>
        <dbReference type="Proteomes" id="UP000187209"/>
    </source>
</evidence>